<dbReference type="Pfam" id="PF01272">
    <property type="entry name" value="GreA_GreB"/>
    <property type="match status" value="1"/>
</dbReference>
<accession>A0A448IYB9</accession>
<dbReference type="Proteomes" id="UP000279306">
    <property type="component" value="Chromosome"/>
</dbReference>
<proteinExistence type="predicted"/>
<dbReference type="STRING" id="1791.GCA_001049355_03010"/>
<reference evidence="2 3" key="1">
    <citation type="submission" date="2018-12" db="EMBL/GenBank/DDBJ databases">
        <authorList>
            <consortium name="Pathogen Informatics"/>
        </authorList>
    </citation>
    <scope>NUCLEOTIDE SEQUENCE [LARGE SCALE GENOMIC DNA]</scope>
    <source>
        <strain evidence="2 3">NCTC10437</strain>
    </source>
</reference>
<dbReference type="GO" id="GO:0003677">
    <property type="term" value="F:DNA binding"/>
    <property type="evidence" value="ECO:0007669"/>
    <property type="project" value="InterPro"/>
</dbReference>
<dbReference type="RefSeq" id="WP_083443095.1">
    <property type="nucleotide sequence ID" value="NZ_CVQQ01000008.1"/>
</dbReference>
<protein>
    <submittedName>
        <fullName evidence="2">GreA/GreB family elongation factor</fullName>
    </submittedName>
</protein>
<dbReference type="EMBL" id="LR134356">
    <property type="protein sequence ID" value="VEG57493.1"/>
    <property type="molecule type" value="Genomic_DNA"/>
</dbReference>
<keyword evidence="2" id="KW-0648">Protein biosynthesis</keyword>
<evidence type="ECO:0000313" key="3">
    <source>
        <dbReference type="Proteomes" id="UP000279306"/>
    </source>
</evidence>
<dbReference type="GO" id="GO:0032784">
    <property type="term" value="P:regulation of DNA-templated transcription elongation"/>
    <property type="evidence" value="ECO:0007669"/>
    <property type="project" value="InterPro"/>
</dbReference>
<dbReference type="Gene3D" id="3.10.50.30">
    <property type="entry name" value="Transcription elongation factor, GreA/GreB, C-terminal domain"/>
    <property type="match status" value="1"/>
</dbReference>
<evidence type="ECO:0000259" key="1">
    <source>
        <dbReference type="Pfam" id="PF01272"/>
    </source>
</evidence>
<keyword evidence="3" id="KW-1185">Reference proteome</keyword>
<organism evidence="2 3">
    <name type="scientific">Mycolicibacterium aurum</name>
    <name type="common">Mycobacterium aurum</name>
    <dbReference type="NCBI Taxonomy" id="1791"/>
    <lineage>
        <taxon>Bacteria</taxon>
        <taxon>Bacillati</taxon>
        <taxon>Actinomycetota</taxon>
        <taxon>Actinomycetes</taxon>
        <taxon>Mycobacteriales</taxon>
        <taxon>Mycobacteriaceae</taxon>
        <taxon>Mycolicibacterium</taxon>
    </lineage>
</organism>
<dbReference type="SUPFAM" id="SSF54534">
    <property type="entry name" value="FKBP-like"/>
    <property type="match status" value="1"/>
</dbReference>
<dbReference type="AlphaFoldDB" id="A0A448IYB9"/>
<keyword evidence="2" id="KW-0251">Elongation factor</keyword>
<sequence length="165" mass="18223">MQNTDLIWMTPQAREGLERELATLMTLPSPADEDDRTDQVVDAWLARKERIRQIHELLSRADRMSNPADDGVAEPGMVLTVRFDDTGDTGDTETFLLGTRGTVDSELDVYTVNSPLGSALLGATPGEHRSYLLPNGSAQQVTLLTAKPYDARLLDNSDPRELAQR</sequence>
<name>A0A448IYB9_MYCAU</name>
<gene>
    <name evidence="2" type="primary">greA_2</name>
    <name evidence="2" type="ORF">NCTC10437_04504</name>
</gene>
<evidence type="ECO:0000313" key="2">
    <source>
        <dbReference type="EMBL" id="VEG57493.1"/>
    </source>
</evidence>
<dbReference type="InterPro" id="IPR001437">
    <property type="entry name" value="Tscrpt_elong_fac_GreA/B_C"/>
</dbReference>
<dbReference type="KEGG" id="mauu:NCTC10437_04504"/>
<feature type="domain" description="Transcription elongation factor GreA/GreB C-terminal" evidence="1">
    <location>
        <begin position="80"/>
        <end position="145"/>
    </location>
</feature>
<dbReference type="InterPro" id="IPR036953">
    <property type="entry name" value="GreA/GreB_C_sf"/>
</dbReference>
<dbReference type="GO" id="GO:0003746">
    <property type="term" value="F:translation elongation factor activity"/>
    <property type="evidence" value="ECO:0007669"/>
    <property type="project" value="UniProtKB-KW"/>
</dbReference>
<dbReference type="OrthoDB" id="5118809at2"/>